<sequence>MSKLRIGFRKILDFVKERLDYKQSLSKVLWNWFFCFLLLAAFMAIPILIAEYIVNGRCFDFTGAGFRVLFVDMLGVPMYVLALSIPVLGIVAALHRSHQTDEQLSESRKINTLNNYYKHKEEFEDFFEKVVKSEKIKWSKFDRDLFDSNFFKNQHALASYFILWPRSREDGGIKCSEDKVIELVEFSRKIFNFCTEILESETDNIEQKTLSLKVYRKEFTYLFESIGINIHGLSVNTSGHVKFYDYSDEPHKVSLKQLKIIMLYSQSTWEKLLEYQGVDYRLLMKDVVS</sequence>
<feature type="transmembrane region" description="Helical" evidence="1">
    <location>
        <begin position="28"/>
        <end position="54"/>
    </location>
</feature>
<dbReference type="RefSeq" id="WP_304994185.1">
    <property type="nucleotide sequence ID" value="NZ_CP101717.1"/>
</dbReference>
<name>A0AB38YC00_9GAMM</name>
<evidence type="ECO:0000256" key="1">
    <source>
        <dbReference type="SAM" id="Phobius"/>
    </source>
</evidence>
<feature type="transmembrane region" description="Helical" evidence="1">
    <location>
        <begin position="74"/>
        <end position="94"/>
    </location>
</feature>
<accession>A0AB38YC00</accession>
<keyword evidence="1" id="KW-1133">Transmembrane helix</keyword>
<organism evidence="2">
    <name type="scientific">Salinispirillum sp. LH 10-3-1</name>
    <dbReference type="NCBI Taxonomy" id="2952525"/>
    <lineage>
        <taxon>Bacteria</taxon>
        <taxon>Pseudomonadati</taxon>
        <taxon>Pseudomonadota</taxon>
        <taxon>Gammaproteobacteria</taxon>
        <taxon>Oceanospirillales</taxon>
        <taxon>Saccharospirillaceae</taxon>
        <taxon>Salinispirillum</taxon>
    </lineage>
</organism>
<proteinExistence type="predicted"/>
<evidence type="ECO:0000313" key="2">
    <source>
        <dbReference type="EMBL" id="WLD56900.1"/>
    </source>
</evidence>
<gene>
    <name evidence="2" type="ORF">NFC81_09165</name>
</gene>
<reference evidence="2" key="1">
    <citation type="submission" date="2022-07" db="EMBL/GenBank/DDBJ databases">
        <title>Complete genome sequence of Salinispirillum sp. LH10-3-1 capable of multiple carbohydrate inversion isolated from a soda lake.</title>
        <authorList>
            <person name="Liu J."/>
            <person name="Zhai Y."/>
            <person name="Zhang H."/>
            <person name="Yang H."/>
            <person name="Qu J."/>
            <person name="Li J."/>
        </authorList>
    </citation>
    <scope>NUCLEOTIDE SEQUENCE</scope>
    <source>
        <strain evidence="2">LH 10-3-1</strain>
    </source>
</reference>
<dbReference type="AlphaFoldDB" id="A0AB38YC00"/>
<protein>
    <submittedName>
        <fullName evidence="2">Uncharacterized protein</fullName>
    </submittedName>
</protein>
<dbReference type="EMBL" id="CP101717">
    <property type="protein sequence ID" value="WLD56900.1"/>
    <property type="molecule type" value="Genomic_DNA"/>
</dbReference>
<keyword evidence="1" id="KW-0472">Membrane</keyword>
<keyword evidence="1" id="KW-0812">Transmembrane</keyword>